<name>A0A5E4NNP2_9HEMI</name>
<evidence type="ECO:0000256" key="3">
    <source>
        <dbReference type="ARBA" id="ARBA00004174"/>
    </source>
</evidence>
<comment type="function">
    <text evidence="2">May be involved in the metabolism of insect hormones and in the breakdown of synthetic insecticides.</text>
</comment>
<dbReference type="Pfam" id="PF00067">
    <property type="entry name" value="p450"/>
    <property type="match status" value="2"/>
</dbReference>
<evidence type="ECO:0000256" key="13">
    <source>
        <dbReference type="ARBA" id="ARBA00023136"/>
    </source>
</evidence>
<dbReference type="InterPro" id="IPR002403">
    <property type="entry name" value="Cyt_P450_E_grp-IV"/>
</dbReference>
<keyword evidence="16" id="KW-0812">Transmembrane</keyword>
<evidence type="ECO:0000256" key="8">
    <source>
        <dbReference type="ARBA" id="ARBA00022824"/>
    </source>
</evidence>
<evidence type="ECO:0000256" key="4">
    <source>
        <dbReference type="ARBA" id="ARBA00004406"/>
    </source>
</evidence>
<evidence type="ECO:0000256" key="2">
    <source>
        <dbReference type="ARBA" id="ARBA00003690"/>
    </source>
</evidence>
<evidence type="ECO:0000256" key="15">
    <source>
        <dbReference type="RuleBase" id="RU000461"/>
    </source>
</evidence>
<dbReference type="AlphaFoldDB" id="A0A5E4NNP2"/>
<comment type="subcellular location">
    <subcellularLocation>
        <location evidence="4">Endoplasmic reticulum membrane</location>
        <topology evidence="4">Peripheral membrane protein</topology>
    </subcellularLocation>
    <subcellularLocation>
        <location evidence="3">Microsome membrane</location>
        <topology evidence="3">Peripheral membrane protein</topology>
    </subcellularLocation>
</comment>
<keyword evidence="13 16" id="KW-0472">Membrane</keyword>
<keyword evidence="6 14" id="KW-0349">Heme</keyword>
<evidence type="ECO:0000313" key="18">
    <source>
        <dbReference type="Proteomes" id="UP000325440"/>
    </source>
</evidence>
<keyword evidence="16" id="KW-1133">Transmembrane helix</keyword>
<feature type="binding site" description="axial binding residue" evidence="14">
    <location>
        <position position="408"/>
    </location>
    <ligand>
        <name>heme</name>
        <dbReference type="ChEBI" id="CHEBI:30413"/>
    </ligand>
    <ligandPart>
        <name>Fe</name>
        <dbReference type="ChEBI" id="CHEBI:18248"/>
    </ligandPart>
</feature>
<evidence type="ECO:0000256" key="5">
    <source>
        <dbReference type="ARBA" id="ARBA00010617"/>
    </source>
</evidence>
<keyword evidence="10 15" id="KW-0560">Oxidoreductase</keyword>
<keyword evidence="11 14" id="KW-0408">Iron</keyword>
<dbReference type="InterPro" id="IPR001128">
    <property type="entry name" value="Cyt_P450"/>
</dbReference>
<dbReference type="PROSITE" id="PS00086">
    <property type="entry name" value="CYTOCHROME_P450"/>
    <property type="match status" value="1"/>
</dbReference>
<protein>
    <submittedName>
        <fullName evidence="17">Cytochrome P450,Cytochrome P450, E-class, group IV,Cytochrome P450, conserved site</fullName>
    </submittedName>
</protein>
<dbReference type="EMBL" id="CABPRJ010002402">
    <property type="protein sequence ID" value="VVC45435.1"/>
    <property type="molecule type" value="Genomic_DNA"/>
</dbReference>
<dbReference type="Gene3D" id="1.10.630.10">
    <property type="entry name" value="Cytochrome P450"/>
    <property type="match status" value="2"/>
</dbReference>
<dbReference type="Proteomes" id="UP000325440">
    <property type="component" value="Unassembled WGS sequence"/>
</dbReference>
<dbReference type="PRINTS" id="PR00385">
    <property type="entry name" value="P450"/>
</dbReference>
<dbReference type="PRINTS" id="PR00465">
    <property type="entry name" value="EP450IV"/>
</dbReference>
<keyword evidence="9" id="KW-0492">Microsome</keyword>
<evidence type="ECO:0000256" key="10">
    <source>
        <dbReference type="ARBA" id="ARBA00023002"/>
    </source>
</evidence>
<comment type="similarity">
    <text evidence="5 15">Belongs to the cytochrome P450 family.</text>
</comment>
<evidence type="ECO:0000256" key="11">
    <source>
        <dbReference type="ARBA" id="ARBA00023004"/>
    </source>
</evidence>
<dbReference type="InterPro" id="IPR017972">
    <property type="entry name" value="Cyt_P450_CS"/>
</dbReference>
<proteinExistence type="inferred from homology"/>
<organism evidence="17 18">
    <name type="scientific">Cinara cedri</name>
    <dbReference type="NCBI Taxonomy" id="506608"/>
    <lineage>
        <taxon>Eukaryota</taxon>
        <taxon>Metazoa</taxon>
        <taxon>Ecdysozoa</taxon>
        <taxon>Arthropoda</taxon>
        <taxon>Hexapoda</taxon>
        <taxon>Insecta</taxon>
        <taxon>Pterygota</taxon>
        <taxon>Neoptera</taxon>
        <taxon>Paraneoptera</taxon>
        <taxon>Hemiptera</taxon>
        <taxon>Sternorrhyncha</taxon>
        <taxon>Aphidomorpha</taxon>
        <taxon>Aphidoidea</taxon>
        <taxon>Aphididae</taxon>
        <taxon>Lachninae</taxon>
        <taxon>Cinara</taxon>
    </lineage>
</organism>
<gene>
    <name evidence="17" type="ORF">CINCED_3A017723</name>
</gene>
<evidence type="ECO:0000256" key="7">
    <source>
        <dbReference type="ARBA" id="ARBA00022723"/>
    </source>
</evidence>
<evidence type="ECO:0000256" key="9">
    <source>
        <dbReference type="ARBA" id="ARBA00022848"/>
    </source>
</evidence>
<keyword evidence="7 14" id="KW-0479">Metal-binding</keyword>
<evidence type="ECO:0000256" key="16">
    <source>
        <dbReference type="SAM" id="Phobius"/>
    </source>
</evidence>
<dbReference type="GO" id="GO:0005789">
    <property type="term" value="C:endoplasmic reticulum membrane"/>
    <property type="evidence" value="ECO:0007669"/>
    <property type="project" value="UniProtKB-SubCell"/>
</dbReference>
<dbReference type="GO" id="GO:0020037">
    <property type="term" value="F:heme binding"/>
    <property type="evidence" value="ECO:0007669"/>
    <property type="project" value="InterPro"/>
</dbReference>
<evidence type="ECO:0000256" key="6">
    <source>
        <dbReference type="ARBA" id="ARBA00022617"/>
    </source>
</evidence>
<dbReference type="InterPro" id="IPR036396">
    <property type="entry name" value="Cyt_P450_sf"/>
</dbReference>
<feature type="transmembrane region" description="Helical" evidence="16">
    <location>
        <begin position="14"/>
        <end position="35"/>
    </location>
</feature>
<keyword evidence="8" id="KW-0256">Endoplasmic reticulum</keyword>
<evidence type="ECO:0000256" key="12">
    <source>
        <dbReference type="ARBA" id="ARBA00023033"/>
    </source>
</evidence>
<evidence type="ECO:0000256" key="14">
    <source>
        <dbReference type="PIRSR" id="PIRSR602403-1"/>
    </source>
</evidence>
<dbReference type="PANTHER" id="PTHR24291:SF189">
    <property type="entry name" value="CYTOCHROME P450 4C3-RELATED"/>
    <property type="match status" value="1"/>
</dbReference>
<dbReference type="GO" id="GO:0004497">
    <property type="term" value="F:monooxygenase activity"/>
    <property type="evidence" value="ECO:0007669"/>
    <property type="project" value="UniProtKB-KW"/>
</dbReference>
<keyword evidence="18" id="KW-1185">Reference proteome</keyword>
<sequence length="468" mass="53266">MMSQHNHSDYTICWFRLTGTELIVYTVISFLAVLISYDRWKRRRFVLLADKLNGPKDYPIIGSALDFIGTPKQIYEHFTKLRDKYNHDLFKVWLGSSLYVVIRKPEDIQIILNSSNALKKGFIYKFLGKVLGKGLIIAPETTMDYNLDIQSDIGSEFMINGTKALELMSNRALTVWLYPDIIYFMYCKIFGLENAYKLTKKLPRLMTEKKKNEYAHNAIDKNTIETSENDDKKKRSKALVDLLLETNKVGGNLSNEDIIDEVLTIIGAGYETTTSTVGFCILLLAIDSDIQERVYDEIHSVLGDGNETITIEHTTKLVYMKQVINETLRLFPIAPLMLRELQADVTIISGNHTLPKGTACVISPMVTHFIPELYSNPELFNPDNFNADNVAKRHKYSFIPFSGGPRSCIGMKYALLNITVLLTQILRNFSVHTDLKFSDIKLKFNLTIKSVNGYPVTIRPRNSALVTS</sequence>
<evidence type="ECO:0000313" key="17">
    <source>
        <dbReference type="EMBL" id="VVC45435.1"/>
    </source>
</evidence>
<dbReference type="GO" id="GO:0005506">
    <property type="term" value="F:iron ion binding"/>
    <property type="evidence" value="ECO:0007669"/>
    <property type="project" value="InterPro"/>
</dbReference>
<evidence type="ECO:0000256" key="1">
    <source>
        <dbReference type="ARBA" id="ARBA00001971"/>
    </source>
</evidence>
<dbReference type="PANTHER" id="PTHR24291">
    <property type="entry name" value="CYTOCHROME P450 FAMILY 4"/>
    <property type="match status" value="1"/>
</dbReference>
<dbReference type="SUPFAM" id="SSF48264">
    <property type="entry name" value="Cytochrome P450"/>
    <property type="match status" value="1"/>
</dbReference>
<comment type="cofactor">
    <cofactor evidence="1 14">
        <name>heme</name>
        <dbReference type="ChEBI" id="CHEBI:30413"/>
    </cofactor>
</comment>
<dbReference type="OrthoDB" id="6609121at2759"/>
<dbReference type="GO" id="GO:0016705">
    <property type="term" value="F:oxidoreductase activity, acting on paired donors, with incorporation or reduction of molecular oxygen"/>
    <property type="evidence" value="ECO:0007669"/>
    <property type="project" value="InterPro"/>
</dbReference>
<accession>A0A5E4NNP2</accession>
<reference evidence="17 18" key="1">
    <citation type="submission" date="2019-08" db="EMBL/GenBank/DDBJ databases">
        <authorList>
            <person name="Alioto T."/>
            <person name="Alioto T."/>
            <person name="Gomez Garrido J."/>
        </authorList>
    </citation>
    <scope>NUCLEOTIDE SEQUENCE [LARGE SCALE GENOMIC DNA]</scope>
</reference>
<keyword evidence="12 15" id="KW-0503">Monooxygenase</keyword>
<dbReference type="InterPro" id="IPR050196">
    <property type="entry name" value="Cytochrome_P450_Monoox"/>
</dbReference>